<comment type="similarity">
    <text evidence="1">Belongs to the RelE toxin family.</text>
</comment>
<evidence type="ECO:0000256" key="1">
    <source>
        <dbReference type="ARBA" id="ARBA00006226"/>
    </source>
</evidence>
<accession>A0ABW4NE21</accession>
<dbReference type="PANTHER" id="PTHR33755">
    <property type="entry name" value="TOXIN PARE1-RELATED"/>
    <property type="match status" value="1"/>
</dbReference>
<dbReference type="InterPro" id="IPR035093">
    <property type="entry name" value="RelE/ParE_toxin_dom_sf"/>
</dbReference>
<keyword evidence="2" id="KW-1277">Toxin-antitoxin system</keyword>
<dbReference type="Gene3D" id="3.30.2310.20">
    <property type="entry name" value="RelE-like"/>
    <property type="match status" value="1"/>
</dbReference>
<dbReference type="PANTHER" id="PTHR33755:SF6">
    <property type="entry name" value="PLASMID STABILIZATION SYSTEM PROTEIN"/>
    <property type="match status" value="1"/>
</dbReference>
<keyword evidence="4" id="KW-1185">Reference proteome</keyword>
<evidence type="ECO:0000256" key="2">
    <source>
        <dbReference type="ARBA" id="ARBA00022649"/>
    </source>
</evidence>
<proteinExistence type="inferred from homology"/>
<dbReference type="Proteomes" id="UP001597283">
    <property type="component" value="Unassembled WGS sequence"/>
</dbReference>
<dbReference type="InterPro" id="IPR051803">
    <property type="entry name" value="TA_system_RelE-like_toxin"/>
</dbReference>
<protein>
    <submittedName>
        <fullName evidence="3">Type II toxin-antitoxin system RelE/ParE family toxin</fullName>
    </submittedName>
</protein>
<dbReference type="InterPro" id="IPR007712">
    <property type="entry name" value="RelE/ParE_toxin"/>
</dbReference>
<evidence type="ECO:0000313" key="3">
    <source>
        <dbReference type="EMBL" id="MFD1788188.1"/>
    </source>
</evidence>
<evidence type="ECO:0000313" key="4">
    <source>
        <dbReference type="Proteomes" id="UP001597283"/>
    </source>
</evidence>
<sequence length="96" mass="10879">MRFDWAPAATRDARETWLYIAADNPVAADAWLDRILDAWAGLVERPGIGTPQDKLFPGLRSRTIGKYRMFYATVDGRVELLRIIHGARDLSDVSFD</sequence>
<comment type="caution">
    <text evidence="3">The sequence shown here is derived from an EMBL/GenBank/DDBJ whole genome shotgun (WGS) entry which is preliminary data.</text>
</comment>
<dbReference type="EMBL" id="JBHUFC010000003">
    <property type="protein sequence ID" value="MFD1788188.1"/>
    <property type="molecule type" value="Genomic_DNA"/>
</dbReference>
<reference evidence="4" key="1">
    <citation type="journal article" date="2019" name="Int. J. Syst. Evol. Microbiol.">
        <title>The Global Catalogue of Microorganisms (GCM) 10K type strain sequencing project: providing services to taxonomists for standard genome sequencing and annotation.</title>
        <authorList>
            <consortium name="The Broad Institute Genomics Platform"/>
            <consortium name="The Broad Institute Genome Sequencing Center for Infectious Disease"/>
            <person name="Wu L."/>
            <person name="Ma J."/>
        </authorList>
    </citation>
    <scope>NUCLEOTIDE SEQUENCE [LARGE SCALE GENOMIC DNA]</scope>
    <source>
        <strain evidence="4">Q85</strain>
    </source>
</reference>
<organism evidence="3 4">
    <name type="scientific">Sphingomonas floccifaciens</name>
    <dbReference type="NCBI Taxonomy" id="1844115"/>
    <lineage>
        <taxon>Bacteria</taxon>
        <taxon>Pseudomonadati</taxon>
        <taxon>Pseudomonadota</taxon>
        <taxon>Alphaproteobacteria</taxon>
        <taxon>Sphingomonadales</taxon>
        <taxon>Sphingomonadaceae</taxon>
        <taxon>Sphingomonas</taxon>
    </lineage>
</organism>
<gene>
    <name evidence="3" type="ORF">ACFSC3_11445</name>
</gene>
<dbReference type="RefSeq" id="WP_380940570.1">
    <property type="nucleotide sequence ID" value="NZ_JBHUFC010000003.1"/>
</dbReference>
<dbReference type="Pfam" id="PF05016">
    <property type="entry name" value="ParE_toxin"/>
    <property type="match status" value="1"/>
</dbReference>
<name>A0ABW4NE21_9SPHN</name>